<protein>
    <recommendedName>
        <fullName evidence="5">Late embryogenesis abundant protein LEA-2 subgroup domain-containing protein</fullName>
    </recommendedName>
</protein>
<dbReference type="RefSeq" id="WP_027069146.1">
    <property type="nucleotide sequence ID" value="NZ_AUHT01000005.1"/>
</dbReference>
<evidence type="ECO:0000313" key="3">
    <source>
        <dbReference type="EMBL" id="KGO98126.1"/>
    </source>
</evidence>
<reference evidence="3 4" key="1">
    <citation type="submission" date="2013-08" db="EMBL/GenBank/DDBJ databases">
        <title>Genomic analysis of Lysobacter defluvii.</title>
        <authorList>
            <person name="Wang Q."/>
            <person name="Wang G."/>
        </authorList>
    </citation>
    <scope>NUCLEOTIDE SEQUENCE [LARGE SCALE GENOMIC DNA]</scope>
    <source>
        <strain evidence="3 4">IMMIB APB-9</strain>
    </source>
</reference>
<dbReference type="EMBL" id="AVBH01000127">
    <property type="protein sequence ID" value="KGO98126.1"/>
    <property type="molecule type" value="Genomic_DNA"/>
</dbReference>
<sequence>MKPARPIAWLVLALCAALLASCASGPVRRVSEPAARIQQLTVQADGRWDVELRLQNFSSIPMRFDAVELQLTIAGQDAGTLAASPDLLIGGESADVAAIRLVPSAGARLAIADALAAGRSVEYTLDGAITATPDEGKQRRFQTDPRRSALSPAPGLPGVLR</sequence>
<evidence type="ECO:0000256" key="2">
    <source>
        <dbReference type="SAM" id="SignalP"/>
    </source>
</evidence>
<feature type="region of interest" description="Disordered" evidence="1">
    <location>
        <begin position="132"/>
        <end position="161"/>
    </location>
</feature>
<keyword evidence="2" id="KW-0732">Signal</keyword>
<organism evidence="3 4">
    <name type="scientific">Lysobacter defluvii IMMIB APB-9 = DSM 18482</name>
    <dbReference type="NCBI Taxonomy" id="1385515"/>
    <lineage>
        <taxon>Bacteria</taxon>
        <taxon>Pseudomonadati</taxon>
        <taxon>Pseudomonadota</taxon>
        <taxon>Gammaproteobacteria</taxon>
        <taxon>Lysobacterales</taxon>
        <taxon>Lysobacteraceae</taxon>
        <taxon>Novilysobacter</taxon>
    </lineage>
</organism>
<dbReference type="SUPFAM" id="SSF117070">
    <property type="entry name" value="LEA14-like"/>
    <property type="match status" value="1"/>
</dbReference>
<gene>
    <name evidence="3" type="ORF">N791_04800</name>
</gene>
<keyword evidence="4" id="KW-1185">Reference proteome</keyword>
<dbReference type="OrthoDB" id="5954188at2"/>
<dbReference type="PROSITE" id="PS51257">
    <property type="entry name" value="PROKAR_LIPOPROTEIN"/>
    <property type="match status" value="1"/>
</dbReference>
<comment type="caution">
    <text evidence="3">The sequence shown here is derived from an EMBL/GenBank/DDBJ whole genome shotgun (WGS) entry which is preliminary data.</text>
</comment>
<feature type="compositionally biased region" description="Basic and acidic residues" evidence="1">
    <location>
        <begin position="134"/>
        <end position="147"/>
    </location>
</feature>
<evidence type="ECO:0008006" key="5">
    <source>
        <dbReference type="Google" id="ProtNLM"/>
    </source>
</evidence>
<dbReference type="eggNOG" id="ENOG5030R85">
    <property type="taxonomic scope" value="Bacteria"/>
</dbReference>
<feature type="chain" id="PRO_5001973525" description="Late embryogenesis abundant protein LEA-2 subgroup domain-containing protein" evidence="2">
    <location>
        <begin position="26"/>
        <end position="161"/>
    </location>
</feature>
<proteinExistence type="predicted"/>
<feature type="signal peptide" evidence="2">
    <location>
        <begin position="1"/>
        <end position="25"/>
    </location>
</feature>
<evidence type="ECO:0000256" key="1">
    <source>
        <dbReference type="SAM" id="MobiDB-lite"/>
    </source>
</evidence>
<evidence type="ECO:0000313" key="4">
    <source>
        <dbReference type="Proteomes" id="UP000030003"/>
    </source>
</evidence>
<dbReference type="AlphaFoldDB" id="A0A0A0MAB3"/>
<dbReference type="Proteomes" id="UP000030003">
    <property type="component" value="Unassembled WGS sequence"/>
</dbReference>
<accession>A0A0A0MAB3</accession>
<name>A0A0A0MAB3_9GAMM</name>
<dbReference type="STRING" id="1385515.GCA_000423325_00646"/>